<evidence type="ECO:0000256" key="1">
    <source>
        <dbReference type="ARBA" id="ARBA00004613"/>
    </source>
</evidence>
<evidence type="ECO:0000313" key="7">
    <source>
        <dbReference type="EMBL" id="RHN79507.1"/>
    </source>
</evidence>
<keyword evidence="3 6" id="KW-0713">Self-incompatibility</keyword>
<comment type="subcellular location">
    <subcellularLocation>
        <location evidence="1 6">Secreted</location>
    </subcellularLocation>
</comment>
<keyword evidence="4 6" id="KW-0964">Secreted</keyword>
<dbReference type="Pfam" id="PF05938">
    <property type="entry name" value="Self-incomp_S1"/>
    <property type="match status" value="1"/>
</dbReference>
<sequence>MAFLQIISRHISFDQKKRLIEGAMSLLTQKFLLLWVLTLLSAHDVFAAHSDSIFWRTQHVNVTNYLLDNLDLTLHCKSKDDDLGVHLLHHGDNVRWGFGLNFFGETLFFCSFQWNDELHRFDIYRSDRDYGVCRSCNWYIFQSGPCRFNGDRSDVCFSWDNN</sequence>
<evidence type="ECO:0000256" key="3">
    <source>
        <dbReference type="ARBA" id="ARBA00022471"/>
    </source>
</evidence>
<dbReference type="PANTHER" id="PTHR31232">
    <property type="match status" value="1"/>
</dbReference>
<organism evidence="7 8">
    <name type="scientific">Medicago truncatula</name>
    <name type="common">Barrel medic</name>
    <name type="synonym">Medicago tribuloides</name>
    <dbReference type="NCBI Taxonomy" id="3880"/>
    <lineage>
        <taxon>Eukaryota</taxon>
        <taxon>Viridiplantae</taxon>
        <taxon>Streptophyta</taxon>
        <taxon>Embryophyta</taxon>
        <taxon>Tracheophyta</taxon>
        <taxon>Spermatophyta</taxon>
        <taxon>Magnoliopsida</taxon>
        <taxon>eudicotyledons</taxon>
        <taxon>Gunneridae</taxon>
        <taxon>Pentapetalae</taxon>
        <taxon>rosids</taxon>
        <taxon>fabids</taxon>
        <taxon>Fabales</taxon>
        <taxon>Fabaceae</taxon>
        <taxon>Papilionoideae</taxon>
        <taxon>50 kb inversion clade</taxon>
        <taxon>NPAAA clade</taxon>
        <taxon>Hologalegina</taxon>
        <taxon>IRL clade</taxon>
        <taxon>Trifolieae</taxon>
        <taxon>Medicago</taxon>
    </lineage>
</organism>
<evidence type="ECO:0000256" key="5">
    <source>
        <dbReference type="ARBA" id="ARBA00022729"/>
    </source>
</evidence>
<evidence type="ECO:0000256" key="4">
    <source>
        <dbReference type="ARBA" id="ARBA00022525"/>
    </source>
</evidence>
<name>A0A396JXW4_MEDTR</name>
<evidence type="ECO:0000256" key="2">
    <source>
        <dbReference type="ARBA" id="ARBA00005581"/>
    </source>
</evidence>
<gene>
    <name evidence="7" type="ORF">MtrunA17_Chr1g0178101</name>
</gene>
<dbReference type="GO" id="GO:0060320">
    <property type="term" value="P:rejection of self pollen"/>
    <property type="evidence" value="ECO:0007669"/>
    <property type="project" value="UniProtKB-KW"/>
</dbReference>
<proteinExistence type="inferred from homology"/>
<dbReference type="EMBL" id="PSQE01000001">
    <property type="protein sequence ID" value="RHN79507.1"/>
    <property type="molecule type" value="Genomic_DNA"/>
</dbReference>
<dbReference type="AlphaFoldDB" id="A0A396JXW4"/>
<dbReference type="InterPro" id="IPR010264">
    <property type="entry name" value="Self-incomp_S1"/>
</dbReference>
<comment type="caution">
    <text evidence="7">The sequence shown here is derived from an EMBL/GenBank/DDBJ whole genome shotgun (WGS) entry which is preliminary data.</text>
</comment>
<protein>
    <recommendedName>
        <fullName evidence="6">S-protein homolog</fullName>
    </recommendedName>
</protein>
<comment type="similarity">
    <text evidence="2 6">Belongs to the plant self-incompatibility (S1) protein family.</text>
</comment>
<dbReference type="Proteomes" id="UP000265566">
    <property type="component" value="Chromosome 1"/>
</dbReference>
<accession>A0A396JXW4</accession>
<evidence type="ECO:0000313" key="8">
    <source>
        <dbReference type="Proteomes" id="UP000265566"/>
    </source>
</evidence>
<dbReference type="PANTHER" id="PTHR31232:SF43">
    <property type="entry name" value="S-PROTEIN HOMOLOG 29-RELATED"/>
    <property type="match status" value="1"/>
</dbReference>
<evidence type="ECO:0000256" key="6">
    <source>
        <dbReference type="RuleBase" id="RU367044"/>
    </source>
</evidence>
<dbReference type="GO" id="GO:0005576">
    <property type="term" value="C:extracellular region"/>
    <property type="evidence" value="ECO:0007669"/>
    <property type="project" value="UniProtKB-SubCell"/>
</dbReference>
<dbReference type="Gramene" id="rna3306">
    <property type="protein sequence ID" value="RHN79507.1"/>
    <property type="gene ID" value="gene3306"/>
</dbReference>
<keyword evidence="5" id="KW-0732">Signal</keyword>
<reference evidence="8" key="1">
    <citation type="journal article" date="2018" name="Nat. Plants">
        <title>Whole-genome landscape of Medicago truncatula symbiotic genes.</title>
        <authorList>
            <person name="Pecrix Y."/>
            <person name="Staton S.E."/>
            <person name="Sallet E."/>
            <person name="Lelandais-Briere C."/>
            <person name="Moreau S."/>
            <person name="Carrere S."/>
            <person name="Blein T."/>
            <person name="Jardinaud M.F."/>
            <person name="Latrasse D."/>
            <person name="Zouine M."/>
            <person name="Zahm M."/>
            <person name="Kreplak J."/>
            <person name="Mayjonade B."/>
            <person name="Satge C."/>
            <person name="Perez M."/>
            <person name="Cauet S."/>
            <person name="Marande W."/>
            <person name="Chantry-Darmon C."/>
            <person name="Lopez-Roques C."/>
            <person name="Bouchez O."/>
            <person name="Berard A."/>
            <person name="Debelle F."/>
            <person name="Munos S."/>
            <person name="Bendahmane A."/>
            <person name="Berges H."/>
            <person name="Niebel A."/>
            <person name="Buitink J."/>
            <person name="Frugier F."/>
            <person name="Benhamed M."/>
            <person name="Crespi M."/>
            <person name="Gouzy J."/>
            <person name="Gamas P."/>
        </authorList>
    </citation>
    <scope>NUCLEOTIDE SEQUENCE [LARGE SCALE GENOMIC DNA]</scope>
    <source>
        <strain evidence="8">cv. Jemalong A17</strain>
    </source>
</reference>